<feature type="chain" id="PRO_5033042211" evidence="8">
    <location>
        <begin position="20"/>
        <end position="182"/>
    </location>
</feature>
<feature type="signal peptide" evidence="8">
    <location>
        <begin position="1"/>
        <end position="19"/>
    </location>
</feature>
<comment type="subcellular location">
    <subcellularLocation>
        <location evidence="1">Cell outer membrane</location>
    </subcellularLocation>
</comment>
<evidence type="ECO:0000256" key="2">
    <source>
        <dbReference type="ARBA" id="ARBA00006368"/>
    </source>
</evidence>
<dbReference type="NCBIfam" id="NF008271">
    <property type="entry name" value="PRK11045.1"/>
    <property type="match status" value="1"/>
</dbReference>
<dbReference type="Pfam" id="PF07017">
    <property type="entry name" value="PagP"/>
    <property type="match status" value="1"/>
</dbReference>
<evidence type="ECO:0000256" key="3">
    <source>
        <dbReference type="ARBA" id="ARBA00022679"/>
    </source>
</evidence>
<evidence type="ECO:0000256" key="1">
    <source>
        <dbReference type="ARBA" id="ARBA00004442"/>
    </source>
</evidence>
<proteinExistence type="inferred from homology"/>
<organism evidence="9 10">
    <name type="scientific">Craterilacuibacter sinensis</name>
    <dbReference type="NCBI Taxonomy" id="2686017"/>
    <lineage>
        <taxon>Bacteria</taxon>
        <taxon>Pseudomonadati</taxon>
        <taxon>Pseudomonadota</taxon>
        <taxon>Betaproteobacteria</taxon>
        <taxon>Neisseriales</taxon>
        <taxon>Neisseriaceae</taxon>
        <taxon>Craterilacuibacter</taxon>
    </lineage>
</organism>
<dbReference type="RefSeq" id="WP_160794865.1">
    <property type="nucleotide sequence ID" value="NZ_WSSB01000002.1"/>
</dbReference>
<dbReference type="GO" id="GO:0009279">
    <property type="term" value="C:cell outer membrane"/>
    <property type="evidence" value="ECO:0007669"/>
    <property type="project" value="UniProtKB-SubCell"/>
</dbReference>
<dbReference type="InterPro" id="IPR009746">
    <property type="entry name" value="LipidA_acyl_PagP"/>
</dbReference>
<keyword evidence="7 9" id="KW-0012">Acyltransferase</keyword>
<dbReference type="Proteomes" id="UP000467214">
    <property type="component" value="Unassembled WGS sequence"/>
</dbReference>
<evidence type="ECO:0000313" key="9">
    <source>
        <dbReference type="EMBL" id="MXR36041.1"/>
    </source>
</evidence>
<dbReference type="SUPFAM" id="SSF56925">
    <property type="entry name" value="OMPA-like"/>
    <property type="match status" value="1"/>
</dbReference>
<reference evidence="9 10" key="1">
    <citation type="submission" date="2019-12" db="EMBL/GenBank/DDBJ databases">
        <title>Neisseriaceae gen. nov. sp. Genome sequencing and assembly.</title>
        <authorList>
            <person name="Liu Z."/>
            <person name="Li A."/>
        </authorList>
    </citation>
    <scope>NUCLEOTIDE SEQUENCE [LARGE SCALE GENOMIC DNA]</scope>
    <source>
        <strain evidence="9 10">B2N2-7</strain>
    </source>
</reference>
<evidence type="ECO:0000256" key="5">
    <source>
        <dbReference type="ARBA" id="ARBA00023136"/>
    </source>
</evidence>
<keyword evidence="10" id="KW-1185">Reference proteome</keyword>
<evidence type="ECO:0000256" key="7">
    <source>
        <dbReference type="ARBA" id="ARBA00023315"/>
    </source>
</evidence>
<dbReference type="Gene3D" id="2.40.160.20">
    <property type="match status" value="1"/>
</dbReference>
<keyword evidence="6" id="KW-0998">Cell outer membrane</keyword>
<dbReference type="AlphaFoldDB" id="A0A845BNL2"/>
<evidence type="ECO:0000313" key="10">
    <source>
        <dbReference type="Proteomes" id="UP000467214"/>
    </source>
</evidence>
<keyword evidence="5" id="KW-0472">Membrane</keyword>
<dbReference type="EMBL" id="WSSB01000002">
    <property type="protein sequence ID" value="MXR36041.1"/>
    <property type="molecule type" value="Genomic_DNA"/>
</dbReference>
<name>A0A845BNL2_9NEIS</name>
<dbReference type="InterPro" id="IPR011250">
    <property type="entry name" value="OMP/PagP_B-barrel"/>
</dbReference>
<comment type="caution">
    <text evidence="9">The sequence shown here is derived from an EMBL/GenBank/DDBJ whole genome shotgun (WGS) entry which is preliminary data.</text>
</comment>
<keyword evidence="3 9" id="KW-0808">Transferase</keyword>
<accession>A0A845BNL2</accession>
<evidence type="ECO:0000256" key="6">
    <source>
        <dbReference type="ARBA" id="ARBA00023237"/>
    </source>
</evidence>
<dbReference type="GO" id="GO:0016746">
    <property type="term" value="F:acyltransferase activity"/>
    <property type="evidence" value="ECO:0007669"/>
    <property type="project" value="UniProtKB-KW"/>
</dbReference>
<evidence type="ECO:0000256" key="4">
    <source>
        <dbReference type="ARBA" id="ARBA00022729"/>
    </source>
</evidence>
<gene>
    <name evidence="9" type="primary">pagP</name>
    <name evidence="9" type="ORF">GQF02_03505</name>
</gene>
<dbReference type="EC" id="2.3.1.251" evidence="9"/>
<sequence length="182" mass="20375">MKNKWISVAGLLLATQVFAADCGESSGWLDKSCRRVSQIWSEGQTDIYIPGYAYHLRSMYSAEKIASFNEHAWGFGMGKSIVDEDGDWQGLYAMAFLDSHNDVEPIAGYAYQKMLPLSENWQVGGGFTAFLTSRSDTLKNFPVPGALPLVSLQYRQAALMMSYMPGSKGNGNILFFFTRFRY</sequence>
<evidence type="ECO:0000256" key="8">
    <source>
        <dbReference type="SAM" id="SignalP"/>
    </source>
</evidence>
<protein>
    <submittedName>
        <fullName evidence="9">Lipid IV(A) palmitoyltransferase PagP</fullName>
        <ecNumber evidence="9">2.3.1.251</ecNumber>
    </submittedName>
</protein>
<comment type="similarity">
    <text evidence="2">Belongs to the lipid A palmitoyltransferase family.</text>
</comment>
<keyword evidence="4 8" id="KW-0732">Signal</keyword>